<organism evidence="2 3">
    <name type="scientific">Tothia fuscella</name>
    <dbReference type="NCBI Taxonomy" id="1048955"/>
    <lineage>
        <taxon>Eukaryota</taxon>
        <taxon>Fungi</taxon>
        <taxon>Dikarya</taxon>
        <taxon>Ascomycota</taxon>
        <taxon>Pezizomycotina</taxon>
        <taxon>Dothideomycetes</taxon>
        <taxon>Pleosporomycetidae</taxon>
        <taxon>Venturiales</taxon>
        <taxon>Cylindrosympodiaceae</taxon>
        <taxon>Tothia</taxon>
    </lineage>
</organism>
<evidence type="ECO:0000313" key="2">
    <source>
        <dbReference type="EMBL" id="KAF2435980.1"/>
    </source>
</evidence>
<feature type="compositionally biased region" description="Low complexity" evidence="1">
    <location>
        <begin position="74"/>
        <end position="85"/>
    </location>
</feature>
<feature type="compositionally biased region" description="Low complexity" evidence="1">
    <location>
        <begin position="26"/>
        <end position="48"/>
    </location>
</feature>
<dbReference type="EMBL" id="MU007011">
    <property type="protein sequence ID" value="KAF2435980.1"/>
    <property type="molecule type" value="Genomic_DNA"/>
</dbReference>
<comment type="caution">
    <text evidence="2">The sequence shown here is derived from an EMBL/GenBank/DDBJ whole genome shotgun (WGS) entry which is preliminary data.</text>
</comment>
<protein>
    <submittedName>
        <fullName evidence="2">Uncharacterized protein</fullName>
    </submittedName>
</protein>
<evidence type="ECO:0000256" key="1">
    <source>
        <dbReference type="SAM" id="MobiDB-lite"/>
    </source>
</evidence>
<accession>A0A9P4U3I6</accession>
<evidence type="ECO:0000313" key="3">
    <source>
        <dbReference type="Proteomes" id="UP000800235"/>
    </source>
</evidence>
<gene>
    <name evidence="2" type="ORF">EJ08DRAFT_655682</name>
</gene>
<proteinExistence type="predicted"/>
<sequence>MADETLEEDIFADLYEDGNPPPAPAVVPVTQEPQAPAEEPVEEAPASEPVKEEPASDPFGDHSMSGMNGDHSANGNDNNGMNGYGHESYVKEEYGDDEDYDGSIGMKEDGCAHEYLPGITTKCFIFAITFLGVVGFDLTQFYHVVLDTPCT</sequence>
<feature type="region of interest" description="Disordered" evidence="1">
    <location>
        <begin position="1"/>
        <end position="87"/>
    </location>
</feature>
<reference evidence="2" key="1">
    <citation type="journal article" date="2020" name="Stud. Mycol.">
        <title>101 Dothideomycetes genomes: a test case for predicting lifestyles and emergence of pathogens.</title>
        <authorList>
            <person name="Haridas S."/>
            <person name="Albert R."/>
            <person name="Binder M."/>
            <person name="Bloem J."/>
            <person name="Labutti K."/>
            <person name="Salamov A."/>
            <person name="Andreopoulos B."/>
            <person name="Baker S."/>
            <person name="Barry K."/>
            <person name="Bills G."/>
            <person name="Bluhm B."/>
            <person name="Cannon C."/>
            <person name="Castanera R."/>
            <person name="Culley D."/>
            <person name="Daum C."/>
            <person name="Ezra D."/>
            <person name="Gonzalez J."/>
            <person name="Henrissat B."/>
            <person name="Kuo A."/>
            <person name="Liang C."/>
            <person name="Lipzen A."/>
            <person name="Lutzoni F."/>
            <person name="Magnuson J."/>
            <person name="Mondo S."/>
            <person name="Nolan M."/>
            <person name="Ohm R."/>
            <person name="Pangilinan J."/>
            <person name="Park H.-J."/>
            <person name="Ramirez L."/>
            <person name="Alfaro M."/>
            <person name="Sun H."/>
            <person name="Tritt A."/>
            <person name="Yoshinaga Y."/>
            <person name="Zwiers L.-H."/>
            <person name="Turgeon B."/>
            <person name="Goodwin S."/>
            <person name="Spatafora J."/>
            <person name="Crous P."/>
            <person name="Grigoriev I."/>
        </authorList>
    </citation>
    <scope>NUCLEOTIDE SEQUENCE</scope>
    <source>
        <strain evidence="2">CBS 130266</strain>
    </source>
</reference>
<name>A0A9P4U3I6_9PEZI</name>
<keyword evidence="3" id="KW-1185">Reference proteome</keyword>
<dbReference type="AlphaFoldDB" id="A0A9P4U3I6"/>
<feature type="compositionally biased region" description="Acidic residues" evidence="1">
    <location>
        <begin position="1"/>
        <end position="16"/>
    </location>
</feature>
<dbReference type="Proteomes" id="UP000800235">
    <property type="component" value="Unassembled WGS sequence"/>
</dbReference>